<dbReference type="PATRIC" id="fig|701521.8.peg.716"/>
<dbReference type="eggNOG" id="COG1459">
    <property type="taxonomic scope" value="Bacteria"/>
</dbReference>
<dbReference type="Gene3D" id="1.20.81.30">
    <property type="entry name" value="Type II secretion system (T2SS), domain F"/>
    <property type="match status" value="1"/>
</dbReference>
<feature type="transmembrane region" description="Helical" evidence="7">
    <location>
        <begin position="315"/>
        <end position="336"/>
    </location>
</feature>
<dbReference type="GO" id="GO:0005886">
    <property type="term" value="C:plasma membrane"/>
    <property type="evidence" value="ECO:0007669"/>
    <property type="project" value="UniProtKB-SubCell"/>
</dbReference>
<keyword evidence="4 7" id="KW-0812">Transmembrane</keyword>
<evidence type="ECO:0000313" key="9">
    <source>
        <dbReference type="EMBL" id="AEV95038.1"/>
    </source>
</evidence>
<dbReference type="NCBIfam" id="NF041012">
    <property type="entry name" value="T4P_ComGB"/>
    <property type="match status" value="1"/>
</dbReference>
<dbReference type="HOGENOM" id="CLU_035032_1_0_9"/>
<evidence type="ECO:0000259" key="8">
    <source>
        <dbReference type="Pfam" id="PF00482"/>
    </source>
</evidence>
<feature type="transmembrane region" description="Helical" evidence="7">
    <location>
        <begin position="159"/>
        <end position="177"/>
    </location>
</feature>
<evidence type="ECO:0000256" key="7">
    <source>
        <dbReference type="SAM" id="Phobius"/>
    </source>
</evidence>
<evidence type="ECO:0000256" key="2">
    <source>
        <dbReference type="ARBA" id="ARBA00005745"/>
    </source>
</evidence>
<feature type="domain" description="Type II secretion system protein GspF" evidence="8">
    <location>
        <begin position="27"/>
        <end position="143"/>
    </location>
</feature>
<dbReference type="InterPro" id="IPR018076">
    <property type="entry name" value="T2SS_GspF_dom"/>
</dbReference>
<dbReference type="STRING" id="701521.PECL_747"/>
<evidence type="ECO:0000256" key="5">
    <source>
        <dbReference type="ARBA" id="ARBA00022989"/>
    </source>
</evidence>
<evidence type="ECO:0000256" key="3">
    <source>
        <dbReference type="ARBA" id="ARBA00022475"/>
    </source>
</evidence>
<evidence type="ECO:0000256" key="6">
    <source>
        <dbReference type="ARBA" id="ARBA00023136"/>
    </source>
</evidence>
<organism evidence="9 10">
    <name type="scientific">Pediococcus claussenii (strain ATCC BAA-344 / DSM 14800 / JCM 18046 / KCTC 3811 / LMG 21948 / P06)</name>
    <dbReference type="NCBI Taxonomy" id="701521"/>
    <lineage>
        <taxon>Bacteria</taxon>
        <taxon>Bacillati</taxon>
        <taxon>Bacillota</taxon>
        <taxon>Bacilli</taxon>
        <taxon>Lactobacillales</taxon>
        <taxon>Lactobacillaceae</taxon>
        <taxon>Pediococcus</taxon>
    </lineage>
</organism>
<dbReference type="InterPro" id="IPR042094">
    <property type="entry name" value="T2SS_GspF_sf"/>
</dbReference>
<dbReference type="Pfam" id="PF00482">
    <property type="entry name" value="T2SSF"/>
    <property type="match status" value="2"/>
</dbReference>
<dbReference type="EMBL" id="CP003137">
    <property type="protein sequence ID" value="AEV95038.1"/>
    <property type="molecule type" value="Genomic_DNA"/>
</dbReference>
<name>G8PCQ3_PEDCP</name>
<dbReference type="RefSeq" id="WP_014215235.1">
    <property type="nucleotide sequence ID" value="NC_016605.1"/>
</dbReference>
<keyword evidence="6 7" id="KW-0472">Membrane</keyword>
<dbReference type="PANTHER" id="PTHR30012:SF0">
    <property type="entry name" value="TYPE II SECRETION SYSTEM PROTEIN F-RELATED"/>
    <property type="match status" value="1"/>
</dbReference>
<accession>G8PCQ3</accession>
<gene>
    <name evidence="9" type="ordered locus">PECL_747</name>
</gene>
<protein>
    <submittedName>
        <fullName evidence="9">Type II secretory pathway/competence component</fullName>
    </submittedName>
</protein>
<comment type="subcellular location">
    <subcellularLocation>
        <location evidence="1">Cell membrane</location>
        <topology evidence="1">Multi-pass membrane protein</topology>
    </subcellularLocation>
</comment>
<feature type="transmembrane region" description="Helical" evidence="7">
    <location>
        <begin position="119"/>
        <end position="139"/>
    </location>
</feature>
<comment type="similarity">
    <text evidence="2">Belongs to the GSP F family.</text>
</comment>
<keyword evidence="3" id="KW-1003">Cell membrane</keyword>
<dbReference type="KEGG" id="pce:PECL_747"/>
<reference evidence="9 10" key="1">
    <citation type="journal article" date="2012" name="J. Bacteriol.">
        <title>Complete Genome Sequence of the Beer Spoilage Organism Pediococcus claussenii ATCC BAA-344T.</title>
        <authorList>
            <person name="Pittet V."/>
            <person name="Abegunde T."/>
            <person name="Marfleet T."/>
            <person name="Haakensen M."/>
            <person name="Morrow K."/>
            <person name="Jayaprakash T."/>
            <person name="Schroeder K."/>
            <person name="Trost B."/>
            <person name="Byrns S."/>
            <person name="Bergsveinson J."/>
            <person name="Kusalik A."/>
            <person name="Ziola B."/>
        </authorList>
    </citation>
    <scope>NUCLEOTIDE SEQUENCE [LARGE SCALE GENOMIC DNA]</scope>
    <source>
        <strain evidence="9 10">ATCC BAA-344</strain>
    </source>
</reference>
<sequence length="344" mass="39325">MKLLKKYSKNLSSANRLTIQQQSFLFTTLSDLLDMGFSIKKSLEFIQIMQKQNQEIINKIIARLNKGCDFANAIRPFISKDVFYQVHIASKHGEVISTVRTLGSVFSERQANRKKIMTLLHYPIMLLVFLIVMLIGMKILLFPELNSMGQTETVLQEKLLRAMLAVLVILICSLIILKIKKFRGKSIEYRINILCKLPIVGKIIQTYCHYYISFNLAFLVAGGLTMTKIVDYFEHFDKDSLLHQVGKNIHMALSKGGKIEDVIEKTSYLPTELNLIFNKGGTIKTISDELKTFSKIKYQNLTKQLEHLITLIQPIMFGVLGLIIVLMYLSILMPMYGSMKGIMK</sequence>
<dbReference type="Proteomes" id="UP000005444">
    <property type="component" value="Chromosome"/>
</dbReference>
<evidence type="ECO:0000256" key="1">
    <source>
        <dbReference type="ARBA" id="ARBA00004651"/>
    </source>
</evidence>
<dbReference type="InterPro" id="IPR047692">
    <property type="entry name" value="T4P_ComGB"/>
</dbReference>
<dbReference type="InterPro" id="IPR003004">
    <property type="entry name" value="GspF/PilC"/>
</dbReference>
<feature type="transmembrane region" description="Helical" evidence="7">
    <location>
        <begin position="210"/>
        <end position="230"/>
    </location>
</feature>
<evidence type="ECO:0000313" key="10">
    <source>
        <dbReference type="Proteomes" id="UP000005444"/>
    </source>
</evidence>
<keyword evidence="5 7" id="KW-1133">Transmembrane helix</keyword>
<dbReference type="AlphaFoldDB" id="G8PCQ3"/>
<feature type="domain" description="Type II secretion system protein GspF" evidence="8">
    <location>
        <begin position="215"/>
        <end position="334"/>
    </location>
</feature>
<proteinExistence type="inferred from homology"/>
<keyword evidence="10" id="KW-1185">Reference proteome</keyword>
<dbReference type="PANTHER" id="PTHR30012">
    <property type="entry name" value="GENERAL SECRETION PATHWAY PROTEIN"/>
    <property type="match status" value="1"/>
</dbReference>
<evidence type="ECO:0000256" key="4">
    <source>
        <dbReference type="ARBA" id="ARBA00022692"/>
    </source>
</evidence>